<dbReference type="PROSITE" id="PS01152">
    <property type="entry name" value="HESB"/>
    <property type="match status" value="1"/>
</dbReference>
<dbReference type="PANTHER" id="PTHR43011">
    <property type="entry name" value="IRON-SULFUR CLUSTER ASSEMBLY 2 HOMOLOG, MITOCHONDRIAL"/>
    <property type="match status" value="1"/>
</dbReference>
<dbReference type="GO" id="GO:0051539">
    <property type="term" value="F:4 iron, 4 sulfur cluster binding"/>
    <property type="evidence" value="ECO:0007669"/>
    <property type="project" value="TreeGrafter"/>
</dbReference>
<dbReference type="Pfam" id="PF01521">
    <property type="entry name" value="Fe-S_biosyn"/>
    <property type="match status" value="1"/>
</dbReference>
<comment type="caution">
    <text evidence="2">The sequence shown here is derived from an EMBL/GenBank/DDBJ whole genome shotgun (WGS) entry which is preliminary data.</text>
</comment>
<evidence type="ECO:0000259" key="1">
    <source>
        <dbReference type="Pfam" id="PF01521"/>
    </source>
</evidence>
<accession>A0A927CDF3</accession>
<dbReference type="SUPFAM" id="SSF89360">
    <property type="entry name" value="HesB-like domain"/>
    <property type="match status" value="1"/>
</dbReference>
<dbReference type="NCBIfam" id="TIGR00049">
    <property type="entry name" value="iron-sulfur cluster assembly accessory protein"/>
    <property type="match status" value="1"/>
</dbReference>
<dbReference type="InterPro" id="IPR035903">
    <property type="entry name" value="HesB-like_dom_sf"/>
</dbReference>
<dbReference type="AlphaFoldDB" id="A0A927CDF3"/>
<dbReference type="Gene3D" id="2.60.300.12">
    <property type="entry name" value="HesB-like domain"/>
    <property type="match status" value="1"/>
</dbReference>
<organism evidence="2 3">
    <name type="scientific">Paenibacillus oceani</name>
    <dbReference type="NCBI Taxonomy" id="2772510"/>
    <lineage>
        <taxon>Bacteria</taxon>
        <taxon>Bacillati</taxon>
        <taxon>Bacillota</taxon>
        <taxon>Bacilli</taxon>
        <taxon>Bacillales</taxon>
        <taxon>Paenibacillaceae</taxon>
        <taxon>Paenibacillus</taxon>
    </lineage>
</organism>
<dbReference type="GO" id="GO:0005506">
    <property type="term" value="F:iron ion binding"/>
    <property type="evidence" value="ECO:0007669"/>
    <property type="project" value="TreeGrafter"/>
</dbReference>
<dbReference type="InterPro" id="IPR000361">
    <property type="entry name" value="ATAP_core_dom"/>
</dbReference>
<reference evidence="2" key="1">
    <citation type="submission" date="2020-09" db="EMBL/GenBank/DDBJ databases">
        <title>A novel bacterium of genus Paenibacillus, isolated from South China Sea.</title>
        <authorList>
            <person name="Huang H."/>
            <person name="Mo K."/>
            <person name="Hu Y."/>
        </authorList>
    </citation>
    <scope>NUCLEOTIDE SEQUENCE</scope>
    <source>
        <strain evidence="2">IB182363</strain>
    </source>
</reference>
<feature type="domain" description="Core" evidence="1">
    <location>
        <begin position="2"/>
        <end position="102"/>
    </location>
</feature>
<dbReference type="Proteomes" id="UP000639396">
    <property type="component" value="Unassembled WGS sequence"/>
</dbReference>
<dbReference type="RefSeq" id="WP_190929536.1">
    <property type="nucleotide sequence ID" value="NZ_JACXJA010000024.1"/>
</dbReference>
<evidence type="ECO:0000313" key="2">
    <source>
        <dbReference type="EMBL" id="MBD2863906.1"/>
    </source>
</evidence>
<sequence>MIQISDQATAKIAELIENSEVNGAFLRFGVNDGGCSGLSYQIRIDDEMQEDDQVMEWSSFKVVVDSASQPFVDGVQIGYKEAGMTGGFTIDNPNAKATCGCGASFRTAAYRGQAKKC</sequence>
<evidence type="ECO:0000313" key="3">
    <source>
        <dbReference type="Proteomes" id="UP000639396"/>
    </source>
</evidence>
<dbReference type="InterPro" id="IPR016092">
    <property type="entry name" value="ATAP"/>
</dbReference>
<proteinExistence type="predicted"/>
<dbReference type="PANTHER" id="PTHR43011:SF1">
    <property type="entry name" value="IRON-SULFUR CLUSTER ASSEMBLY 2 HOMOLOG, MITOCHONDRIAL"/>
    <property type="match status" value="1"/>
</dbReference>
<dbReference type="InterPro" id="IPR017870">
    <property type="entry name" value="FeS_cluster_insertion_CS"/>
</dbReference>
<dbReference type="EMBL" id="JACXJA010000024">
    <property type="protein sequence ID" value="MBD2863906.1"/>
    <property type="molecule type" value="Genomic_DNA"/>
</dbReference>
<gene>
    <name evidence="2" type="ORF">IDH45_18105</name>
</gene>
<name>A0A927CDF3_9BACL</name>
<protein>
    <submittedName>
        <fullName evidence="2">Iron-sulfur cluster assembly accessory protein</fullName>
    </submittedName>
</protein>
<keyword evidence="3" id="KW-1185">Reference proteome</keyword>
<dbReference type="GO" id="GO:0016226">
    <property type="term" value="P:iron-sulfur cluster assembly"/>
    <property type="evidence" value="ECO:0007669"/>
    <property type="project" value="InterPro"/>
</dbReference>
<dbReference type="GO" id="GO:0051537">
    <property type="term" value="F:2 iron, 2 sulfur cluster binding"/>
    <property type="evidence" value="ECO:0007669"/>
    <property type="project" value="TreeGrafter"/>
</dbReference>